<dbReference type="EMBL" id="BAAACI010000011">
    <property type="protein sequence ID" value="GAA0779308.1"/>
    <property type="molecule type" value="Genomic_DNA"/>
</dbReference>
<feature type="transmembrane region" description="Helical" evidence="8">
    <location>
        <begin position="59"/>
        <end position="77"/>
    </location>
</feature>
<dbReference type="InterPro" id="IPR006043">
    <property type="entry name" value="NCS2"/>
</dbReference>
<evidence type="ECO:0000313" key="10">
    <source>
        <dbReference type="Proteomes" id="UP001501047"/>
    </source>
</evidence>
<feature type="transmembrane region" description="Helical" evidence="8">
    <location>
        <begin position="89"/>
        <end position="108"/>
    </location>
</feature>
<evidence type="ECO:0000256" key="4">
    <source>
        <dbReference type="ARBA" id="ARBA00022475"/>
    </source>
</evidence>
<name>A0ABN1KZ46_CLOSU</name>
<feature type="transmembrane region" description="Helical" evidence="8">
    <location>
        <begin position="415"/>
        <end position="437"/>
    </location>
</feature>
<sequence length="457" mass="47561">MQTTNTPKKSLLRIKLDDKPPMKQALILAFQAIFACFSGIVAVPLVVAGALGLKITDTSFLVSCALFASGLTTLIQAKGIGPIGSKLPFIMGTSFAFVSPAIAIGSTYNGNMTLGIATICTATMIGALLEVILSFFINHVKKIFPPLVTGTVVTMIGITIIPVGIDWLAGGSGNPNYGDPKFLLLGAIVLIIIVITNQSKNTFISSCSIFIGILCGYLLAIPFGLLDTTPISAASWISIPKPLKFGINFSAPAIISFLAVYLATTVETVGDTLAIGEACEIEVSNKQLFGGVLCDGLGSILAGFLNSTANTSFSQCTGLINVTGVASRFVIIVAGVILSIMGLIPKFASLISIMPSPVLGAAGIVMFGSIACSGIKILGKVDMTRRNIFVIGISFALGVGVIVRPEALSMFPESLQIIFGSGVTTATIFAVILNLILPNDKSEKPVIKTKSGMTLNK</sequence>
<feature type="transmembrane region" description="Helical" evidence="8">
    <location>
        <begin position="386"/>
        <end position="403"/>
    </location>
</feature>
<dbReference type="NCBIfam" id="TIGR03173">
    <property type="entry name" value="pbuX"/>
    <property type="match status" value="1"/>
</dbReference>
<feature type="transmembrane region" description="Helical" evidence="8">
    <location>
        <begin position="329"/>
        <end position="353"/>
    </location>
</feature>
<evidence type="ECO:0000256" key="1">
    <source>
        <dbReference type="ARBA" id="ARBA00004651"/>
    </source>
</evidence>
<organism evidence="9 10">
    <name type="scientific">Clostridium subterminale</name>
    <dbReference type="NCBI Taxonomy" id="1550"/>
    <lineage>
        <taxon>Bacteria</taxon>
        <taxon>Bacillati</taxon>
        <taxon>Bacillota</taxon>
        <taxon>Clostridia</taxon>
        <taxon>Eubacteriales</taxon>
        <taxon>Clostridiaceae</taxon>
        <taxon>Clostridium</taxon>
    </lineage>
</organism>
<keyword evidence="6 8" id="KW-1133">Transmembrane helix</keyword>
<accession>A0ABN1KZ46</accession>
<evidence type="ECO:0000256" key="3">
    <source>
        <dbReference type="ARBA" id="ARBA00022448"/>
    </source>
</evidence>
<dbReference type="PANTHER" id="PTHR42810">
    <property type="entry name" value="PURINE PERMEASE C1399.01C-RELATED"/>
    <property type="match status" value="1"/>
</dbReference>
<comment type="subcellular location">
    <subcellularLocation>
        <location evidence="1">Cell membrane</location>
        <topology evidence="1">Multi-pass membrane protein</topology>
    </subcellularLocation>
</comment>
<keyword evidence="10" id="KW-1185">Reference proteome</keyword>
<dbReference type="InterPro" id="IPR017588">
    <property type="entry name" value="UacT-like"/>
</dbReference>
<dbReference type="NCBIfam" id="TIGR00801">
    <property type="entry name" value="ncs2"/>
    <property type="match status" value="1"/>
</dbReference>
<feature type="transmembrane region" description="Helical" evidence="8">
    <location>
        <begin position="25"/>
        <end position="53"/>
    </location>
</feature>
<reference evidence="9 10" key="1">
    <citation type="journal article" date="2019" name="Int. J. Syst. Evol. Microbiol.">
        <title>The Global Catalogue of Microorganisms (GCM) 10K type strain sequencing project: providing services to taxonomists for standard genome sequencing and annotation.</title>
        <authorList>
            <consortium name="The Broad Institute Genomics Platform"/>
            <consortium name="The Broad Institute Genome Sequencing Center for Infectious Disease"/>
            <person name="Wu L."/>
            <person name="Ma J."/>
        </authorList>
    </citation>
    <scope>NUCLEOTIDE SEQUENCE [LARGE SCALE GENOMIC DNA]</scope>
    <source>
        <strain evidence="9 10">JCM 1417</strain>
    </source>
</reference>
<comment type="similarity">
    <text evidence="2">Belongs to the nucleobase:cation symporter-2 (NCS2) (TC 2.A.40) family.</text>
</comment>
<protein>
    <submittedName>
        <fullName evidence="9">Nucleobase:cation symporter-2 family protein</fullName>
    </submittedName>
</protein>
<comment type="caution">
    <text evidence="9">The sequence shown here is derived from an EMBL/GenBank/DDBJ whole genome shotgun (WGS) entry which is preliminary data.</text>
</comment>
<evidence type="ECO:0000256" key="8">
    <source>
        <dbReference type="SAM" id="Phobius"/>
    </source>
</evidence>
<keyword evidence="5 8" id="KW-0812">Transmembrane</keyword>
<evidence type="ECO:0000256" key="2">
    <source>
        <dbReference type="ARBA" id="ARBA00008821"/>
    </source>
</evidence>
<dbReference type="NCBIfam" id="NF037981">
    <property type="entry name" value="NCS2_1"/>
    <property type="match status" value="1"/>
</dbReference>
<dbReference type="InterPro" id="IPR006042">
    <property type="entry name" value="Xan_ur_permease"/>
</dbReference>
<keyword evidence="7 8" id="KW-0472">Membrane</keyword>
<feature type="transmembrane region" description="Helical" evidence="8">
    <location>
        <begin position="359"/>
        <end position="379"/>
    </location>
</feature>
<feature type="transmembrane region" description="Helical" evidence="8">
    <location>
        <begin position="245"/>
        <end position="263"/>
    </location>
</feature>
<keyword evidence="4" id="KW-1003">Cell membrane</keyword>
<dbReference type="Pfam" id="PF00860">
    <property type="entry name" value="Xan_ur_permease"/>
    <property type="match status" value="1"/>
</dbReference>
<dbReference type="PANTHER" id="PTHR42810:SF2">
    <property type="entry name" value="PURINE PERMEASE C1399.01C-RELATED"/>
    <property type="match status" value="1"/>
</dbReference>
<gene>
    <name evidence="9" type="ORF">GCM10008908_37690</name>
</gene>
<dbReference type="RefSeq" id="WP_343828092.1">
    <property type="nucleotide sequence ID" value="NZ_BAAACI010000011.1"/>
</dbReference>
<feature type="transmembrane region" description="Helical" evidence="8">
    <location>
        <begin position="177"/>
        <end position="196"/>
    </location>
</feature>
<evidence type="ECO:0000313" key="9">
    <source>
        <dbReference type="EMBL" id="GAA0779308.1"/>
    </source>
</evidence>
<feature type="transmembrane region" description="Helical" evidence="8">
    <location>
        <begin position="203"/>
        <end position="225"/>
    </location>
</feature>
<feature type="transmembrane region" description="Helical" evidence="8">
    <location>
        <begin position="143"/>
        <end position="165"/>
    </location>
</feature>
<evidence type="ECO:0000256" key="7">
    <source>
        <dbReference type="ARBA" id="ARBA00023136"/>
    </source>
</evidence>
<dbReference type="Proteomes" id="UP001501047">
    <property type="component" value="Unassembled WGS sequence"/>
</dbReference>
<evidence type="ECO:0000256" key="5">
    <source>
        <dbReference type="ARBA" id="ARBA00022692"/>
    </source>
</evidence>
<evidence type="ECO:0000256" key="6">
    <source>
        <dbReference type="ARBA" id="ARBA00022989"/>
    </source>
</evidence>
<proteinExistence type="inferred from homology"/>
<dbReference type="PROSITE" id="PS01116">
    <property type="entry name" value="XANTH_URACIL_PERMASE"/>
    <property type="match status" value="1"/>
</dbReference>
<feature type="transmembrane region" description="Helical" evidence="8">
    <location>
        <begin position="114"/>
        <end position="136"/>
    </location>
</feature>
<keyword evidence="3" id="KW-0813">Transport</keyword>